<evidence type="ECO:0000256" key="4">
    <source>
        <dbReference type="ARBA" id="ARBA00023002"/>
    </source>
</evidence>
<comment type="pathway">
    <text evidence="9">Aromatic compound metabolism; 3,4-dihydroxybenzoate biosynthesis; 3-dehydroquinate from D-quinate (NAD(+) route).</text>
</comment>
<dbReference type="GO" id="GO:0052734">
    <property type="term" value="F:shikimate 3-dehydrogenase (NAD+) activity"/>
    <property type="evidence" value="ECO:0007669"/>
    <property type="project" value="RHEA"/>
</dbReference>
<comment type="function">
    <text evidence="10">Involved in the biosynthesis of the chorismate, which leads to the biosynthesis of aromatic amino acids. Catalyzes the reversible NADPH linked reduction of 3-dehydroshikimate (DHSA) to yield shikimate (SA).</text>
</comment>
<dbReference type="InterPro" id="IPR041121">
    <property type="entry name" value="SDH_C"/>
</dbReference>
<feature type="domain" description="SDH C-terminal" evidence="13">
    <location>
        <begin position="254"/>
        <end position="283"/>
    </location>
</feature>
<dbReference type="NCBIfam" id="NF001314">
    <property type="entry name" value="PRK00258.2-2"/>
    <property type="match status" value="1"/>
</dbReference>
<dbReference type="FunFam" id="3.40.50.720:FF:000086">
    <property type="entry name" value="Quinate/shikimate dehydrogenase"/>
    <property type="match status" value="1"/>
</dbReference>
<evidence type="ECO:0000259" key="13">
    <source>
        <dbReference type="Pfam" id="PF18317"/>
    </source>
</evidence>
<evidence type="ECO:0000256" key="6">
    <source>
        <dbReference type="ARBA" id="ARBA00049442"/>
    </source>
</evidence>
<dbReference type="GO" id="GO:0009073">
    <property type="term" value="P:aromatic amino acid family biosynthetic process"/>
    <property type="evidence" value="ECO:0007669"/>
    <property type="project" value="UniProtKB-KW"/>
</dbReference>
<comment type="pathway">
    <text evidence="1 10">Metabolic intermediate biosynthesis; chorismate biosynthesis; chorismate from D-erythrose 4-phosphate and phosphoenolpyruvate: step 4/7.</text>
</comment>
<keyword evidence="15" id="KW-1185">Reference proteome</keyword>
<dbReference type="InterPro" id="IPR022893">
    <property type="entry name" value="Shikimate_DH_fam"/>
</dbReference>
<dbReference type="GO" id="GO:0019632">
    <property type="term" value="P:shikimate metabolic process"/>
    <property type="evidence" value="ECO:0007669"/>
    <property type="project" value="InterPro"/>
</dbReference>
<dbReference type="InterPro" id="IPR046346">
    <property type="entry name" value="Aminoacid_DH-like_N_sf"/>
</dbReference>
<comment type="caution">
    <text evidence="14">The sequence shown here is derived from an EMBL/GenBank/DDBJ whole genome shotgun (WGS) entry which is preliminary data.</text>
</comment>
<feature type="binding site" evidence="10">
    <location>
        <position position="233"/>
    </location>
    <ligand>
        <name>shikimate</name>
        <dbReference type="ChEBI" id="CHEBI:36208"/>
    </ligand>
</feature>
<reference evidence="15" key="1">
    <citation type="journal article" date="2017" name="Appl. Environ. Microbiol.">
        <title>Genomic Analysis of Calderihabitans maritimus KKC1, a Thermophilic, Hydrogenogenic, Carboxydotrophic Bacterium Isolated from Marine Sediment.</title>
        <authorList>
            <person name="Omae K."/>
            <person name="Yoneda Y."/>
            <person name="Fukuyama Y."/>
            <person name="Yoshida T."/>
            <person name="Sako Y."/>
        </authorList>
    </citation>
    <scope>NUCLEOTIDE SEQUENCE [LARGE SCALE GENOMIC DNA]</scope>
    <source>
        <strain evidence="15">KKC1</strain>
    </source>
</reference>
<keyword evidence="4 10" id="KW-0560">Oxidoreductase</keyword>
<evidence type="ECO:0000256" key="5">
    <source>
        <dbReference type="ARBA" id="ARBA00023141"/>
    </source>
</evidence>
<dbReference type="PANTHER" id="PTHR21089">
    <property type="entry name" value="SHIKIMATE DEHYDROGENASE"/>
    <property type="match status" value="1"/>
</dbReference>
<gene>
    <name evidence="10" type="primary">aroE</name>
    <name evidence="14" type="ORF">KKC1_32370</name>
</gene>
<feature type="binding site" evidence="10">
    <location>
        <begin position="21"/>
        <end position="23"/>
    </location>
    <ligand>
        <name>shikimate</name>
        <dbReference type="ChEBI" id="CHEBI:36208"/>
    </ligand>
</feature>
<protein>
    <recommendedName>
        <fullName evidence="10">Shikimate dehydrogenase (NADP(+))</fullName>
        <shortName evidence="10">SDH</shortName>
        <ecNumber evidence="10">1.1.1.25</ecNumber>
    </recommendedName>
</protein>
<dbReference type="Proteomes" id="UP000197032">
    <property type="component" value="Unassembled WGS sequence"/>
</dbReference>
<evidence type="ECO:0000256" key="10">
    <source>
        <dbReference type="HAMAP-Rule" id="MF_00222"/>
    </source>
</evidence>
<dbReference type="NCBIfam" id="TIGR00507">
    <property type="entry name" value="aroE"/>
    <property type="match status" value="1"/>
</dbReference>
<dbReference type="SUPFAM" id="SSF53223">
    <property type="entry name" value="Aminoacid dehydrogenase-like, N-terminal domain"/>
    <property type="match status" value="1"/>
</dbReference>
<evidence type="ECO:0000313" key="15">
    <source>
        <dbReference type="Proteomes" id="UP000197032"/>
    </source>
</evidence>
<dbReference type="GO" id="GO:0030266">
    <property type="term" value="F:quinate 3-dehydrogenase (NAD+) activity"/>
    <property type="evidence" value="ECO:0007669"/>
    <property type="project" value="UniProtKB-EC"/>
</dbReference>
<dbReference type="InterPro" id="IPR036291">
    <property type="entry name" value="NAD(P)-bd_dom_sf"/>
</dbReference>
<sequence length="288" mass="31397">MVTVDGKTKVVGLFGWPVEHSWSPLIHNAAFKAAGLNYVYVPFAVPPEKIAQALCSLPALNIRGINVTIPHKETVMNYLDWISPEAQMIGAVNTVVVEEDGKLKGYNTDGEGFMDSLREEAGIDPRGLTFTLLGAGGACRAVAVSLALKGARKINIANRTVSRAEAIVEIINRSTSARAQAFSLSERELTAALEESQVLVNTTPVGMYPRDKEPPLINPDLLRRTLLVCDLVYRPRETTLLREAALRGCRTLSGLGMLVAQAARSYRLWTGQEAPAEIMRETVSNLVR</sequence>
<dbReference type="EMBL" id="BDGJ01000198">
    <property type="protein sequence ID" value="GAW94123.1"/>
    <property type="molecule type" value="Genomic_DNA"/>
</dbReference>
<dbReference type="InterPro" id="IPR011342">
    <property type="entry name" value="Shikimate_DH"/>
</dbReference>
<evidence type="ECO:0000256" key="2">
    <source>
        <dbReference type="ARBA" id="ARBA00022605"/>
    </source>
</evidence>
<comment type="catalytic activity">
    <reaction evidence="7">
        <text>L-quinate + NAD(+) = 3-dehydroquinate + NADH + H(+)</text>
        <dbReference type="Rhea" id="RHEA:22364"/>
        <dbReference type="ChEBI" id="CHEBI:15378"/>
        <dbReference type="ChEBI" id="CHEBI:29751"/>
        <dbReference type="ChEBI" id="CHEBI:32364"/>
        <dbReference type="ChEBI" id="CHEBI:57540"/>
        <dbReference type="ChEBI" id="CHEBI:57945"/>
        <dbReference type="EC" id="1.1.1.24"/>
    </reaction>
</comment>
<evidence type="ECO:0000256" key="1">
    <source>
        <dbReference type="ARBA" id="ARBA00004871"/>
    </source>
</evidence>
<feature type="domain" description="Shikimate dehydrogenase substrate binding N-terminal" evidence="12">
    <location>
        <begin position="13"/>
        <end position="95"/>
    </location>
</feature>
<dbReference type="GO" id="GO:0004764">
    <property type="term" value="F:shikimate 3-dehydrogenase (NADP+) activity"/>
    <property type="evidence" value="ECO:0007669"/>
    <property type="project" value="UniProtKB-UniRule"/>
</dbReference>
<evidence type="ECO:0000259" key="11">
    <source>
        <dbReference type="Pfam" id="PF01488"/>
    </source>
</evidence>
<dbReference type="PANTHER" id="PTHR21089:SF1">
    <property type="entry name" value="BIFUNCTIONAL 3-DEHYDROQUINATE DEHYDRATASE_SHIKIMATE DEHYDROGENASE, CHLOROPLASTIC"/>
    <property type="match status" value="1"/>
</dbReference>
<dbReference type="GO" id="GO:0050661">
    <property type="term" value="F:NADP binding"/>
    <property type="evidence" value="ECO:0007669"/>
    <property type="project" value="InterPro"/>
</dbReference>
<name>A0A1Z5HX66_9FIRM</name>
<comment type="similarity">
    <text evidence="10">Belongs to the shikimate dehydrogenase family.</text>
</comment>
<feature type="binding site" evidence="10">
    <location>
        <position position="68"/>
    </location>
    <ligand>
        <name>shikimate</name>
        <dbReference type="ChEBI" id="CHEBI:36208"/>
    </ligand>
</feature>
<evidence type="ECO:0000259" key="12">
    <source>
        <dbReference type="Pfam" id="PF08501"/>
    </source>
</evidence>
<dbReference type="AlphaFoldDB" id="A0A1Z5HX66"/>
<keyword evidence="2 10" id="KW-0028">Amino-acid biosynthesis</keyword>
<organism evidence="14 15">
    <name type="scientific">Calderihabitans maritimus</name>
    <dbReference type="NCBI Taxonomy" id="1246530"/>
    <lineage>
        <taxon>Bacteria</taxon>
        <taxon>Bacillati</taxon>
        <taxon>Bacillota</taxon>
        <taxon>Clostridia</taxon>
        <taxon>Neomoorellales</taxon>
        <taxon>Calderihabitantaceae</taxon>
        <taxon>Calderihabitans</taxon>
    </lineage>
</organism>
<feature type="domain" description="Quinate/shikimate 5-dehydrogenase/glutamyl-tRNA reductase" evidence="11">
    <location>
        <begin position="129"/>
        <end position="203"/>
    </location>
</feature>
<accession>A0A1Z5HX66</accession>
<feature type="binding site" evidence="10">
    <location>
        <position position="254"/>
    </location>
    <ligand>
        <name>NADP(+)</name>
        <dbReference type="ChEBI" id="CHEBI:58349"/>
    </ligand>
</feature>
<feature type="binding site" evidence="10">
    <location>
        <position position="93"/>
    </location>
    <ligand>
        <name>shikimate</name>
        <dbReference type="ChEBI" id="CHEBI:36208"/>
    </ligand>
</feature>
<comment type="caution">
    <text evidence="10">Lacks conserved residue(s) required for the propagation of feature annotation.</text>
</comment>
<evidence type="ECO:0000256" key="3">
    <source>
        <dbReference type="ARBA" id="ARBA00022857"/>
    </source>
</evidence>
<comment type="catalytic activity">
    <reaction evidence="8">
        <text>shikimate + NAD(+) = 3-dehydroshikimate + NADH + H(+)</text>
        <dbReference type="Rhea" id="RHEA:17741"/>
        <dbReference type="ChEBI" id="CHEBI:15378"/>
        <dbReference type="ChEBI" id="CHEBI:16630"/>
        <dbReference type="ChEBI" id="CHEBI:36208"/>
        <dbReference type="ChEBI" id="CHEBI:57540"/>
        <dbReference type="ChEBI" id="CHEBI:57945"/>
    </reaction>
</comment>
<dbReference type="Pfam" id="PF18317">
    <property type="entry name" value="SDH_C"/>
    <property type="match status" value="1"/>
</dbReference>
<dbReference type="UniPathway" id="UPA00053">
    <property type="reaction ID" value="UER00087"/>
</dbReference>
<dbReference type="SUPFAM" id="SSF51735">
    <property type="entry name" value="NAD(P)-binding Rossmann-fold domains"/>
    <property type="match status" value="1"/>
</dbReference>
<dbReference type="GO" id="GO:0009423">
    <property type="term" value="P:chorismate biosynthetic process"/>
    <property type="evidence" value="ECO:0007669"/>
    <property type="project" value="UniProtKB-UniRule"/>
</dbReference>
<proteinExistence type="inferred from homology"/>
<dbReference type="Pfam" id="PF08501">
    <property type="entry name" value="Shikimate_dh_N"/>
    <property type="match status" value="1"/>
</dbReference>
<dbReference type="Pfam" id="PF01488">
    <property type="entry name" value="Shikimate_DH"/>
    <property type="match status" value="1"/>
</dbReference>
<feature type="binding site" evidence="10">
    <location>
        <position position="109"/>
    </location>
    <ligand>
        <name>shikimate</name>
        <dbReference type="ChEBI" id="CHEBI:36208"/>
    </ligand>
</feature>
<evidence type="ECO:0000256" key="9">
    <source>
        <dbReference type="ARBA" id="ARBA00060613"/>
    </source>
</evidence>
<keyword evidence="5 10" id="KW-0057">Aromatic amino acid biosynthesis</keyword>
<feature type="binding site" evidence="10">
    <location>
        <begin position="158"/>
        <end position="163"/>
    </location>
    <ligand>
        <name>NADP(+)</name>
        <dbReference type="ChEBI" id="CHEBI:58349"/>
    </ligand>
</feature>
<feature type="binding site" evidence="10">
    <location>
        <begin position="134"/>
        <end position="138"/>
    </location>
    <ligand>
        <name>NADP(+)</name>
        <dbReference type="ChEBI" id="CHEBI:58349"/>
    </ligand>
</feature>
<feature type="binding site" evidence="10">
    <location>
        <position position="261"/>
    </location>
    <ligand>
        <name>shikimate</name>
        <dbReference type="ChEBI" id="CHEBI:36208"/>
    </ligand>
</feature>
<feature type="binding site" evidence="10">
    <location>
        <position position="231"/>
    </location>
    <ligand>
        <name>NADP(+)</name>
        <dbReference type="ChEBI" id="CHEBI:58349"/>
    </ligand>
</feature>
<comment type="subunit">
    <text evidence="10">Homodimer.</text>
</comment>
<dbReference type="Gene3D" id="3.40.50.10860">
    <property type="entry name" value="Leucine Dehydrogenase, chain A, domain 1"/>
    <property type="match status" value="1"/>
</dbReference>
<evidence type="ECO:0000256" key="8">
    <source>
        <dbReference type="ARBA" id="ARBA00052329"/>
    </source>
</evidence>
<comment type="catalytic activity">
    <reaction evidence="6 10">
        <text>shikimate + NADP(+) = 3-dehydroshikimate + NADPH + H(+)</text>
        <dbReference type="Rhea" id="RHEA:17737"/>
        <dbReference type="ChEBI" id="CHEBI:15378"/>
        <dbReference type="ChEBI" id="CHEBI:16630"/>
        <dbReference type="ChEBI" id="CHEBI:36208"/>
        <dbReference type="ChEBI" id="CHEBI:57783"/>
        <dbReference type="ChEBI" id="CHEBI:58349"/>
        <dbReference type="EC" id="1.1.1.25"/>
    </reaction>
</comment>
<dbReference type="InterPro" id="IPR006151">
    <property type="entry name" value="Shikm_DH/Glu-tRNA_Rdtase"/>
</dbReference>
<dbReference type="NCBIfam" id="NF001319">
    <property type="entry name" value="PRK00258.3-3"/>
    <property type="match status" value="1"/>
</dbReference>
<dbReference type="GO" id="GO:0008652">
    <property type="term" value="P:amino acid biosynthetic process"/>
    <property type="evidence" value="ECO:0007669"/>
    <property type="project" value="UniProtKB-KW"/>
</dbReference>
<dbReference type="RefSeq" id="WP_088555132.1">
    <property type="nucleotide sequence ID" value="NZ_BDGJ01000198.1"/>
</dbReference>
<dbReference type="EC" id="1.1.1.25" evidence="10"/>
<dbReference type="CDD" id="cd01065">
    <property type="entry name" value="NAD_bind_Shikimate_DH"/>
    <property type="match status" value="1"/>
</dbReference>
<keyword evidence="3 10" id="KW-0521">NADP</keyword>
<dbReference type="OrthoDB" id="9792692at2"/>
<evidence type="ECO:0000256" key="7">
    <source>
        <dbReference type="ARBA" id="ARBA00051639"/>
    </source>
</evidence>
<dbReference type="HAMAP" id="MF_00222">
    <property type="entry name" value="Shikimate_DH_AroE"/>
    <property type="match status" value="1"/>
</dbReference>
<feature type="active site" description="Proton acceptor" evidence="10">
    <location>
        <position position="72"/>
    </location>
</feature>
<dbReference type="InterPro" id="IPR013708">
    <property type="entry name" value="Shikimate_DH-bd_N"/>
</dbReference>
<evidence type="ECO:0000313" key="14">
    <source>
        <dbReference type="EMBL" id="GAW94123.1"/>
    </source>
</evidence>
<dbReference type="Gene3D" id="3.40.50.720">
    <property type="entry name" value="NAD(P)-binding Rossmann-like Domain"/>
    <property type="match status" value="1"/>
</dbReference>